<evidence type="ECO:0000313" key="2">
    <source>
        <dbReference type="Proteomes" id="UP000249396"/>
    </source>
</evidence>
<reference evidence="1 2" key="1">
    <citation type="journal article" date="2018" name="Aquat. Microb. Ecol.">
        <title>Gammaproteobacterial methanotrophs dominate.</title>
        <authorList>
            <person name="Rissanen A.J."/>
            <person name="Saarenheimo J."/>
            <person name="Tiirola M."/>
            <person name="Peura S."/>
            <person name="Aalto S.L."/>
            <person name="Karvinen A."/>
            <person name="Nykanen H."/>
        </authorList>
    </citation>
    <scope>NUCLEOTIDE SEQUENCE [LARGE SCALE GENOMIC DNA]</scope>
    <source>
        <strain evidence="1">AMbin10</strain>
    </source>
</reference>
<dbReference type="AlphaFoldDB" id="A0A2W4QHG1"/>
<evidence type="ECO:0008006" key="3">
    <source>
        <dbReference type="Google" id="ProtNLM"/>
    </source>
</evidence>
<evidence type="ECO:0000313" key="1">
    <source>
        <dbReference type="EMBL" id="PZN71433.1"/>
    </source>
</evidence>
<gene>
    <name evidence="1" type="ORF">DM484_26365</name>
</gene>
<protein>
    <recommendedName>
        <fullName evidence="3">Calcineurin-like phosphoesterase domain-containing protein</fullName>
    </recommendedName>
</protein>
<name>A0A2W4QHG1_9GAMM</name>
<dbReference type="Proteomes" id="UP000249396">
    <property type="component" value="Unassembled WGS sequence"/>
</dbReference>
<dbReference type="EMBL" id="QJPH01000522">
    <property type="protein sequence ID" value="PZN71433.1"/>
    <property type="molecule type" value="Genomic_DNA"/>
</dbReference>
<sequence length="493" mass="56690">MTTKFKKPENLELLHDIADPDDTSRANRLCVVISDVHFTDGTVGNQSVEEPTWDGFFKEVESFCVDYAIEELTLVLDGDVVDMIRTGKWAEKGIYPWQRDHDEFAPILRTIIHDISTIHGGEHDSGRRRFFSLLKDLPERLKGKGQEGKDIAVKTLALLGNHDKEILADNDVLTVFYENCLGQKVADLPEDYRRWVGRQYGDENLFLDKSSVPWLPFYHGDRGFRLFITHGQWRDAANCREIGGWTVKDGWSLENWQQSRFAPFREPCFGDTVAAGVLSTFIYKTNQALNKLKTGEPNTEIARLERIIDELDLYRPTYAAVERILLETRDRRTKGKSTQITGIIENNLHEAILQWINLDFTLESASGTLRWALHIAKWVLNFFESLPGSGHRIELEAVYWVLRLIAGLQNLLGNKKGKLSRKDMVKFPCFLEEYRDYGFHIHCEGHTHIPLQQEVYFKKPEKNKNYTYSVFNIKELLDSGYVGAGHSVNFSAN</sequence>
<organism evidence="1 2">
    <name type="scientific">Candidatus Methylumidiphilus alinenensis</name>
    <dbReference type="NCBI Taxonomy" id="2202197"/>
    <lineage>
        <taxon>Bacteria</taxon>
        <taxon>Pseudomonadati</taxon>
        <taxon>Pseudomonadota</taxon>
        <taxon>Gammaproteobacteria</taxon>
        <taxon>Methylococcales</taxon>
        <taxon>Candidatus Methylumidiphilus</taxon>
    </lineage>
</organism>
<accession>A0A2W4QHG1</accession>
<proteinExistence type="predicted"/>
<comment type="caution">
    <text evidence="1">The sequence shown here is derived from an EMBL/GenBank/DDBJ whole genome shotgun (WGS) entry which is preliminary data.</text>
</comment>